<dbReference type="SUPFAM" id="SSF52540">
    <property type="entry name" value="P-loop containing nucleoside triphosphate hydrolases"/>
    <property type="match status" value="1"/>
</dbReference>
<organism evidence="1 2">
    <name type="scientific">Branchiostoma belcheri</name>
    <name type="common">Amphioxus</name>
    <dbReference type="NCBI Taxonomy" id="7741"/>
    <lineage>
        <taxon>Eukaryota</taxon>
        <taxon>Metazoa</taxon>
        <taxon>Chordata</taxon>
        <taxon>Cephalochordata</taxon>
        <taxon>Leptocardii</taxon>
        <taxon>Amphioxiformes</taxon>
        <taxon>Branchiostomatidae</taxon>
        <taxon>Branchiostoma</taxon>
    </lineage>
</organism>
<dbReference type="Proteomes" id="UP000515135">
    <property type="component" value="Unplaced"/>
</dbReference>
<reference evidence="2" key="1">
    <citation type="submission" date="2025-08" db="UniProtKB">
        <authorList>
            <consortium name="RefSeq"/>
        </authorList>
    </citation>
    <scope>IDENTIFICATION</scope>
    <source>
        <tissue evidence="2">Gonad</tissue>
    </source>
</reference>
<evidence type="ECO:0000313" key="1">
    <source>
        <dbReference type="Proteomes" id="UP000515135"/>
    </source>
</evidence>
<accession>A0A6P4YR24</accession>
<gene>
    <name evidence="2" type="primary">LOC109471867</name>
</gene>
<proteinExistence type="predicted"/>
<dbReference type="GeneID" id="109471867"/>
<dbReference type="KEGG" id="bbel:109471867"/>
<dbReference type="PANTHER" id="PTHR10285">
    <property type="entry name" value="URIDINE KINASE"/>
    <property type="match status" value="1"/>
</dbReference>
<dbReference type="AlphaFoldDB" id="A0A6P4YR24"/>
<dbReference type="InterPro" id="IPR027417">
    <property type="entry name" value="P-loop_NTPase"/>
</dbReference>
<dbReference type="OrthoDB" id="10041966at2759"/>
<evidence type="ECO:0000313" key="2">
    <source>
        <dbReference type="RefSeq" id="XP_019626838.1"/>
    </source>
</evidence>
<dbReference type="Gene3D" id="3.40.50.300">
    <property type="entry name" value="P-loop containing nucleotide triphosphate hydrolases"/>
    <property type="match status" value="1"/>
</dbReference>
<dbReference type="RefSeq" id="XP_019626838.1">
    <property type="nucleotide sequence ID" value="XM_019771279.1"/>
</dbReference>
<sequence>MKKLVIGIGGVSNGGKTTLTSKLKNVLPNCYSLHQDSYDCYTFHPDSLGKEPGHVQIDPEHGWMMWDELSAVHNDVMLEDVKRWLENPAAFSQSATSTGDSTDVHVLLIEGFLIYNYRPLEKVFDARYSFVLPFEEARRRRLSRTYTPPDSPGFFEGHVWPMYLKYKNELLDLNIQTIDLDGTKPVEENFERVKTDILDMIKHLKDSQI</sequence>
<name>A0A6P4YR24_BRABE</name>
<protein>
    <submittedName>
        <fullName evidence="2">Nicotinamide riboside kinase 2-like isoform X1</fullName>
    </submittedName>
</protein>
<keyword evidence="1" id="KW-1185">Reference proteome</keyword>